<evidence type="ECO:0000313" key="2">
    <source>
        <dbReference type="EMBL" id="MFB9096444.1"/>
    </source>
</evidence>
<name>A0ABV5GM42_9FLAO</name>
<feature type="transmembrane region" description="Helical" evidence="1">
    <location>
        <begin position="98"/>
        <end position="116"/>
    </location>
</feature>
<dbReference type="Pfam" id="PF10990">
    <property type="entry name" value="DUF2809"/>
    <property type="match status" value="1"/>
</dbReference>
<sequence>MLYFNKRYFLLTILIFLIEVVIALYINDDFIRPYVGDILVVLLLFCFFKTFLKFSVFSIALFVLFFSFFIEFLQYINIVQKLGLEHSKTAKVVIGTSFSWIDLVCYFIGFITILIIEKYYPKKEHH</sequence>
<accession>A0ABV5GM42</accession>
<dbReference type="EMBL" id="JBHMEY010000018">
    <property type="protein sequence ID" value="MFB9096444.1"/>
    <property type="molecule type" value="Genomic_DNA"/>
</dbReference>
<dbReference type="RefSeq" id="WP_236455576.1">
    <property type="nucleotide sequence ID" value="NZ_CBCSGE010000002.1"/>
</dbReference>
<organism evidence="2 3">
    <name type="scientific">Flavobacterium jumunjinense</name>
    <dbReference type="NCBI Taxonomy" id="998845"/>
    <lineage>
        <taxon>Bacteria</taxon>
        <taxon>Pseudomonadati</taxon>
        <taxon>Bacteroidota</taxon>
        <taxon>Flavobacteriia</taxon>
        <taxon>Flavobacteriales</taxon>
        <taxon>Flavobacteriaceae</taxon>
        <taxon>Flavobacterium</taxon>
    </lineage>
</organism>
<proteinExistence type="predicted"/>
<dbReference type="InterPro" id="IPR021257">
    <property type="entry name" value="DUF2809"/>
</dbReference>
<evidence type="ECO:0000256" key="1">
    <source>
        <dbReference type="SAM" id="Phobius"/>
    </source>
</evidence>
<feature type="transmembrane region" description="Helical" evidence="1">
    <location>
        <begin position="33"/>
        <end position="52"/>
    </location>
</feature>
<keyword evidence="1" id="KW-0812">Transmembrane</keyword>
<keyword evidence="3" id="KW-1185">Reference proteome</keyword>
<reference evidence="2 3" key="1">
    <citation type="submission" date="2024-09" db="EMBL/GenBank/DDBJ databases">
        <authorList>
            <person name="Sun Q."/>
            <person name="Mori K."/>
        </authorList>
    </citation>
    <scope>NUCLEOTIDE SEQUENCE [LARGE SCALE GENOMIC DNA]</scope>
    <source>
        <strain evidence="2 3">CECT 7955</strain>
    </source>
</reference>
<protein>
    <submittedName>
        <fullName evidence="2">DUF2809 domain-containing protein</fullName>
    </submittedName>
</protein>
<feature type="transmembrane region" description="Helical" evidence="1">
    <location>
        <begin position="59"/>
        <end position="78"/>
    </location>
</feature>
<evidence type="ECO:0000313" key="3">
    <source>
        <dbReference type="Proteomes" id="UP001589607"/>
    </source>
</evidence>
<keyword evidence="1" id="KW-1133">Transmembrane helix</keyword>
<keyword evidence="1" id="KW-0472">Membrane</keyword>
<feature type="transmembrane region" description="Helical" evidence="1">
    <location>
        <begin position="7"/>
        <end position="27"/>
    </location>
</feature>
<comment type="caution">
    <text evidence="2">The sequence shown here is derived from an EMBL/GenBank/DDBJ whole genome shotgun (WGS) entry which is preliminary data.</text>
</comment>
<gene>
    <name evidence="2" type="ORF">ACFFVF_07965</name>
</gene>
<dbReference type="Proteomes" id="UP001589607">
    <property type="component" value="Unassembled WGS sequence"/>
</dbReference>